<dbReference type="Proteomes" id="UP000298652">
    <property type="component" value="Chromosome 3"/>
</dbReference>
<name>A0A4U6VIU2_SETVI</name>
<dbReference type="PANTHER" id="PTHR46740:SF6">
    <property type="entry name" value="OS12G0623300 PROTEIN"/>
    <property type="match status" value="1"/>
</dbReference>
<sequence>MSTCGGGGGIIPASRFLRRRAAVRDLGRDAAAADLDAFWAAAPRLYDFSQQQQLTRPPSPPAAARRSPPPEPEPCSPGPITLLQRRSPRPPSSPAARRSASPEPCTPCLLTMRQDHERSPRSMSPRAARRSPSPGPGTTCLLLAVQRTCVAWGATRRVEYPSRHRPASHGVPGQATRAAAAARCGGEDQESASGGAKKRKWLEEVEKEEEATAEAMQESGREDKPVVPNAGKSRSRNRRKARWSSLHRRRGAARRAKKVPRVVKEEQRDEEAEAEAEAESSQGVKPAVVEAEKTTRGSRKRAGSSGRGRRPGAAKRVKKTPLKEEKVVEEELAEEEEEAESKPAAPAPGPASRRGKVDRWTAWRYAAGEAALLGILRARGACAGKPAPRAELRAQARRHIGDTGLLDHLLRHVADKVPAGSGERVRRRYNPAGGLEYWLEPAELAATRREAGVDDPYWVPPSGWKLGDPVTPEARALEVQKQVEELAGELDVVKRQMKQLDSNMVQVSKEAYISWKGYDCMVKANGKLEKEVLSLEEKYENATQVNGELKELLLLLKEKYDTVLEKNDRLEEQMVALSTSFQSMKEDLLLQRIGEQPMLMLEQEPWEDKQEASAGNAAAGAGNQLADSDAINGSFSSNGGASHGSAKRALRKCSVHICRRDGMLQLPRTASGDTATSPRELPEPLTPGGDLVVADFDAVINRLAPPSMEEYLMAEGLPTPTSASSTNASPKLPLLPTPASPVQVQSPPRQSTPRQSTTMTMANLQAAQPYSGDLNLQLRCMDTSSSSSGPCGAKALKLDAGAGGGGVGTELALATPTY</sequence>
<organism evidence="4 5">
    <name type="scientific">Setaria viridis</name>
    <name type="common">Green bristlegrass</name>
    <name type="synonym">Setaria italica subsp. viridis</name>
    <dbReference type="NCBI Taxonomy" id="4556"/>
    <lineage>
        <taxon>Eukaryota</taxon>
        <taxon>Viridiplantae</taxon>
        <taxon>Streptophyta</taxon>
        <taxon>Embryophyta</taxon>
        <taxon>Tracheophyta</taxon>
        <taxon>Spermatophyta</taxon>
        <taxon>Magnoliopsida</taxon>
        <taxon>Liliopsida</taxon>
        <taxon>Poales</taxon>
        <taxon>Poaceae</taxon>
        <taxon>PACMAD clade</taxon>
        <taxon>Panicoideae</taxon>
        <taxon>Panicodae</taxon>
        <taxon>Paniceae</taxon>
        <taxon>Cenchrinae</taxon>
        <taxon>Setaria</taxon>
    </lineage>
</organism>
<feature type="compositionally biased region" description="Low complexity" evidence="2">
    <location>
        <begin position="718"/>
        <end position="730"/>
    </location>
</feature>
<dbReference type="GO" id="GO:0051177">
    <property type="term" value="P:meiotic sister chromatid cohesion"/>
    <property type="evidence" value="ECO:0007669"/>
    <property type="project" value="InterPro"/>
</dbReference>
<gene>
    <name evidence="4" type="ORF">SEVIR_3G404300v2</name>
</gene>
<feature type="compositionally biased region" description="Acidic residues" evidence="2">
    <location>
        <begin position="268"/>
        <end position="278"/>
    </location>
</feature>
<dbReference type="PANTHER" id="PTHR46740">
    <property type="entry name" value="PROTEIN DYAD"/>
    <property type="match status" value="1"/>
</dbReference>
<feature type="domain" description="PTC1-like winged helix-turn-helix" evidence="3">
    <location>
        <begin position="359"/>
        <end position="440"/>
    </location>
</feature>
<feature type="region of interest" description="Disordered" evidence="2">
    <location>
        <begin position="161"/>
        <end position="356"/>
    </location>
</feature>
<feature type="compositionally biased region" description="Basic residues" evidence="2">
    <location>
        <begin position="296"/>
        <end position="320"/>
    </location>
</feature>
<evidence type="ECO:0000259" key="3">
    <source>
        <dbReference type="Pfam" id="PF25874"/>
    </source>
</evidence>
<keyword evidence="5" id="KW-1185">Reference proteome</keyword>
<accession>A0A4U6VIU2</accession>
<keyword evidence="1" id="KW-0175">Coiled coil</keyword>
<feature type="compositionally biased region" description="Pro residues" evidence="2">
    <location>
        <begin position="57"/>
        <end position="77"/>
    </location>
</feature>
<feature type="compositionally biased region" description="Acidic residues" evidence="2">
    <location>
        <begin position="327"/>
        <end position="339"/>
    </location>
</feature>
<reference evidence="4" key="1">
    <citation type="submission" date="2019-03" db="EMBL/GenBank/DDBJ databases">
        <title>WGS assembly of Setaria viridis.</title>
        <authorList>
            <person name="Huang P."/>
            <person name="Jenkins J."/>
            <person name="Grimwood J."/>
            <person name="Barry K."/>
            <person name="Healey A."/>
            <person name="Mamidi S."/>
            <person name="Sreedasyam A."/>
            <person name="Shu S."/>
            <person name="Feldman M."/>
            <person name="Wu J."/>
            <person name="Yu Y."/>
            <person name="Chen C."/>
            <person name="Johnson J."/>
            <person name="Rokhsar D."/>
            <person name="Baxter I."/>
            <person name="Schmutz J."/>
            <person name="Brutnell T."/>
            <person name="Kellogg E."/>
        </authorList>
    </citation>
    <scope>NUCLEOTIDE SEQUENCE [LARGE SCALE GENOMIC DNA]</scope>
</reference>
<dbReference type="EMBL" id="CM016554">
    <property type="protein sequence ID" value="TKW29571.1"/>
    <property type="molecule type" value="Genomic_DNA"/>
</dbReference>
<evidence type="ECO:0000313" key="5">
    <source>
        <dbReference type="Proteomes" id="UP000298652"/>
    </source>
</evidence>
<dbReference type="Gramene" id="TKW29571">
    <property type="protein sequence ID" value="TKW29571"/>
    <property type="gene ID" value="SEVIR_3G404300v2"/>
</dbReference>
<feature type="compositionally biased region" description="Basic residues" evidence="2">
    <location>
        <begin position="233"/>
        <end position="261"/>
    </location>
</feature>
<feature type="region of interest" description="Disordered" evidence="2">
    <location>
        <begin position="49"/>
        <end position="139"/>
    </location>
</feature>
<proteinExistence type="predicted"/>
<dbReference type="OMA" id="EPWEGDK"/>
<feature type="compositionally biased region" description="Low complexity" evidence="2">
    <location>
        <begin position="121"/>
        <end position="132"/>
    </location>
</feature>
<dbReference type="InterPro" id="IPR059080">
    <property type="entry name" value="WHD_PTC1"/>
</dbReference>
<dbReference type="AlphaFoldDB" id="A0A4U6VIU2"/>
<evidence type="ECO:0000256" key="1">
    <source>
        <dbReference type="SAM" id="Coils"/>
    </source>
</evidence>
<evidence type="ECO:0000256" key="2">
    <source>
        <dbReference type="SAM" id="MobiDB-lite"/>
    </source>
</evidence>
<feature type="compositionally biased region" description="Polar residues" evidence="2">
    <location>
        <begin position="740"/>
        <end position="757"/>
    </location>
</feature>
<dbReference type="InterPro" id="IPR044221">
    <property type="entry name" value="DYAD/AMEIOTIC1"/>
</dbReference>
<feature type="coiled-coil region" evidence="1">
    <location>
        <begin position="476"/>
        <end position="587"/>
    </location>
</feature>
<evidence type="ECO:0000313" key="4">
    <source>
        <dbReference type="EMBL" id="TKW29571.1"/>
    </source>
</evidence>
<feature type="region of interest" description="Disordered" evidence="2">
    <location>
        <begin position="717"/>
        <end position="757"/>
    </location>
</feature>
<protein>
    <recommendedName>
        <fullName evidence="3">PTC1-like winged helix-turn-helix domain-containing protein</fullName>
    </recommendedName>
</protein>
<feature type="region of interest" description="Disordered" evidence="2">
    <location>
        <begin position="666"/>
        <end position="689"/>
    </location>
</feature>
<dbReference type="GO" id="GO:0007131">
    <property type="term" value="P:reciprocal meiotic recombination"/>
    <property type="evidence" value="ECO:0007669"/>
    <property type="project" value="InterPro"/>
</dbReference>
<dbReference type="Pfam" id="PF25874">
    <property type="entry name" value="WHD_plant_repro"/>
    <property type="match status" value="1"/>
</dbReference>